<feature type="transmembrane region" description="Helical" evidence="7">
    <location>
        <begin position="30"/>
        <end position="53"/>
    </location>
</feature>
<dbReference type="InterPro" id="IPR013057">
    <property type="entry name" value="AA_transpt_TM"/>
</dbReference>
<feature type="domain" description="Amino acid transporter transmembrane" evidence="8">
    <location>
        <begin position="7"/>
        <end position="248"/>
    </location>
</feature>
<evidence type="ECO:0000256" key="7">
    <source>
        <dbReference type="SAM" id="Phobius"/>
    </source>
</evidence>
<reference evidence="9" key="1">
    <citation type="submission" date="2022-03" db="EMBL/GenBank/DDBJ databases">
        <authorList>
            <person name="Lindestad O."/>
        </authorList>
    </citation>
    <scope>NUCLEOTIDE SEQUENCE</scope>
</reference>
<feature type="transmembrane region" description="Helical" evidence="7">
    <location>
        <begin position="79"/>
        <end position="98"/>
    </location>
</feature>
<dbReference type="GO" id="GO:0016020">
    <property type="term" value="C:membrane"/>
    <property type="evidence" value="ECO:0007669"/>
    <property type="project" value="UniProtKB-SubCell"/>
</dbReference>
<keyword evidence="5 7" id="KW-1133">Transmembrane helix</keyword>
<organism evidence="9 10">
    <name type="scientific">Pararge aegeria aegeria</name>
    <dbReference type="NCBI Taxonomy" id="348720"/>
    <lineage>
        <taxon>Eukaryota</taxon>
        <taxon>Metazoa</taxon>
        <taxon>Ecdysozoa</taxon>
        <taxon>Arthropoda</taxon>
        <taxon>Hexapoda</taxon>
        <taxon>Insecta</taxon>
        <taxon>Pterygota</taxon>
        <taxon>Neoptera</taxon>
        <taxon>Endopterygota</taxon>
        <taxon>Lepidoptera</taxon>
        <taxon>Glossata</taxon>
        <taxon>Ditrysia</taxon>
        <taxon>Papilionoidea</taxon>
        <taxon>Nymphalidae</taxon>
        <taxon>Satyrinae</taxon>
        <taxon>Satyrini</taxon>
        <taxon>Parargina</taxon>
        <taxon>Pararge</taxon>
    </lineage>
</organism>
<evidence type="ECO:0000256" key="4">
    <source>
        <dbReference type="ARBA" id="ARBA00022970"/>
    </source>
</evidence>
<comment type="subcellular location">
    <subcellularLocation>
        <location evidence="1">Membrane</location>
        <topology evidence="1">Multi-pass membrane protein</topology>
    </subcellularLocation>
</comment>
<proteinExistence type="predicted"/>
<protein>
    <submittedName>
        <fullName evidence="9">Jg13366 protein</fullName>
    </submittedName>
</protein>
<dbReference type="AlphaFoldDB" id="A0A8S4S2G0"/>
<feature type="transmembrane region" description="Helical" evidence="7">
    <location>
        <begin position="144"/>
        <end position="164"/>
    </location>
</feature>
<evidence type="ECO:0000256" key="5">
    <source>
        <dbReference type="ARBA" id="ARBA00022989"/>
    </source>
</evidence>
<dbReference type="OrthoDB" id="513400at2759"/>
<feature type="transmembrane region" description="Helical" evidence="7">
    <location>
        <begin position="7"/>
        <end position="24"/>
    </location>
</feature>
<feature type="transmembrane region" description="Helical" evidence="7">
    <location>
        <begin position="118"/>
        <end position="137"/>
    </location>
</feature>
<accession>A0A8S4S2G0</accession>
<evidence type="ECO:0000256" key="1">
    <source>
        <dbReference type="ARBA" id="ARBA00004141"/>
    </source>
</evidence>
<sequence>MGTTGQSITLANSIIGVGILAMPFCFQQCGILLATLILISMGLVSRLCCYFLLKSAIITRRRNYEFLAFHIFGPAGKMAVEMGIIGFLMGTCIAYFVVVGDLGPQIIAKMFNINQSDILRTSIMVIVSLVCVLPLGLLRNVDSLSNVSAATIAFYFCLVIKVIVEATGQLFTADFTSRIELWKPSGVLQCVPIFSMALFCQTQLFEIFESLPSLSLEKMCVVTKNAINICSGVYFTLGVFGYIAFGSQEISGM</sequence>
<evidence type="ECO:0000256" key="3">
    <source>
        <dbReference type="ARBA" id="ARBA00022692"/>
    </source>
</evidence>
<evidence type="ECO:0000256" key="6">
    <source>
        <dbReference type="ARBA" id="ARBA00023136"/>
    </source>
</evidence>
<keyword evidence="10" id="KW-1185">Reference proteome</keyword>
<name>A0A8S4S2G0_9NEOP</name>
<keyword evidence="2" id="KW-0813">Transport</keyword>
<comment type="caution">
    <text evidence="9">The sequence shown here is derived from an EMBL/GenBank/DDBJ whole genome shotgun (WGS) entry which is preliminary data.</text>
</comment>
<dbReference type="PANTHER" id="PTHR22950:SF646">
    <property type="entry name" value="SODIUM-COUPLED NEUTRAL AMINO ACID TRANSPORTER 10-RELATED"/>
    <property type="match status" value="1"/>
</dbReference>
<keyword evidence="3 7" id="KW-0812">Transmembrane</keyword>
<keyword evidence="6 7" id="KW-0472">Membrane</keyword>
<dbReference type="Proteomes" id="UP000838756">
    <property type="component" value="Unassembled WGS sequence"/>
</dbReference>
<feature type="transmembrane region" description="Helical" evidence="7">
    <location>
        <begin position="226"/>
        <end position="245"/>
    </location>
</feature>
<evidence type="ECO:0000313" key="10">
    <source>
        <dbReference type="Proteomes" id="UP000838756"/>
    </source>
</evidence>
<keyword evidence="4" id="KW-0029">Amino-acid transport</keyword>
<evidence type="ECO:0000259" key="8">
    <source>
        <dbReference type="Pfam" id="PF01490"/>
    </source>
</evidence>
<evidence type="ECO:0000313" key="9">
    <source>
        <dbReference type="EMBL" id="CAH2246009.1"/>
    </source>
</evidence>
<dbReference type="GO" id="GO:0015179">
    <property type="term" value="F:L-amino acid transmembrane transporter activity"/>
    <property type="evidence" value="ECO:0007669"/>
    <property type="project" value="TreeGrafter"/>
</dbReference>
<gene>
    <name evidence="9" type="primary">jg13366</name>
    <name evidence="9" type="ORF">PAEG_LOCUS21279</name>
</gene>
<dbReference type="PANTHER" id="PTHR22950">
    <property type="entry name" value="AMINO ACID TRANSPORTER"/>
    <property type="match status" value="1"/>
</dbReference>
<evidence type="ECO:0000256" key="2">
    <source>
        <dbReference type="ARBA" id="ARBA00022448"/>
    </source>
</evidence>
<dbReference type="EMBL" id="CAKXAJ010025922">
    <property type="protein sequence ID" value="CAH2246009.1"/>
    <property type="molecule type" value="Genomic_DNA"/>
</dbReference>
<dbReference type="Pfam" id="PF01490">
    <property type="entry name" value="Aa_trans"/>
    <property type="match status" value="1"/>
</dbReference>